<evidence type="ECO:0000313" key="2">
    <source>
        <dbReference type="EMBL" id="GAA1517403.1"/>
    </source>
</evidence>
<accession>A0ABN2AFH6</accession>
<keyword evidence="3" id="KW-1185">Reference proteome</keyword>
<feature type="region of interest" description="Disordered" evidence="1">
    <location>
        <begin position="1"/>
        <end position="40"/>
    </location>
</feature>
<proteinExistence type="predicted"/>
<comment type="caution">
    <text evidence="2">The sequence shown here is derived from an EMBL/GenBank/DDBJ whole genome shotgun (WGS) entry which is preliminary data.</text>
</comment>
<evidence type="ECO:0000256" key="1">
    <source>
        <dbReference type="SAM" id="MobiDB-lite"/>
    </source>
</evidence>
<name>A0ABN2AFH6_9ACTN</name>
<evidence type="ECO:0000313" key="3">
    <source>
        <dbReference type="Proteomes" id="UP001501470"/>
    </source>
</evidence>
<dbReference type="EMBL" id="BAAAQD010000006">
    <property type="protein sequence ID" value="GAA1517403.1"/>
    <property type="molecule type" value="Genomic_DNA"/>
</dbReference>
<protein>
    <recommendedName>
        <fullName evidence="4">Hydrolase</fullName>
    </recommendedName>
</protein>
<gene>
    <name evidence="2" type="ORF">GCM10009827_035440</name>
</gene>
<organism evidence="2 3">
    <name type="scientific">Dactylosporangium maewongense</name>
    <dbReference type="NCBI Taxonomy" id="634393"/>
    <lineage>
        <taxon>Bacteria</taxon>
        <taxon>Bacillati</taxon>
        <taxon>Actinomycetota</taxon>
        <taxon>Actinomycetes</taxon>
        <taxon>Micromonosporales</taxon>
        <taxon>Micromonosporaceae</taxon>
        <taxon>Dactylosporangium</taxon>
    </lineage>
</organism>
<sequence length="40" mass="4687">MTTKLFDRYPDDTVFHPGHDKDSTLGAERPSLPEWRARGW</sequence>
<feature type="compositionally biased region" description="Basic and acidic residues" evidence="1">
    <location>
        <begin position="1"/>
        <end position="23"/>
    </location>
</feature>
<evidence type="ECO:0008006" key="4">
    <source>
        <dbReference type="Google" id="ProtNLM"/>
    </source>
</evidence>
<dbReference type="Proteomes" id="UP001501470">
    <property type="component" value="Unassembled WGS sequence"/>
</dbReference>
<reference evidence="2 3" key="1">
    <citation type="journal article" date="2019" name="Int. J. Syst. Evol. Microbiol.">
        <title>The Global Catalogue of Microorganisms (GCM) 10K type strain sequencing project: providing services to taxonomists for standard genome sequencing and annotation.</title>
        <authorList>
            <consortium name="The Broad Institute Genomics Platform"/>
            <consortium name="The Broad Institute Genome Sequencing Center for Infectious Disease"/>
            <person name="Wu L."/>
            <person name="Ma J."/>
        </authorList>
    </citation>
    <scope>NUCLEOTIDE SEQUENCE [LARGE SCALE GENOMIC DNA]</scope>
    <source>
        <strain evidence="2 3">JCM 15933</strain>
    </source>
</reference>